<dbReference type="AlphaFoldDB" id="A0A2P6Q318"/>
<keyword evidence="4" id="KW-0812">Transmembrane</keyword>
<comment type="caution">
    <text evidence="6">The sequence shown here is derived from an EMBL/GenBank/DDBJ whole genome shotgun (WGS) entry which is preliminary data.</text>
</comment>
<dbReference type="InterPro" id="IPR001245">
    <property type="entry name" value="Ser-Thr/Tyr_kinase_cat_dom"/>
</dbReference>
<dbReference type="Proteomes" id="UP000238479">
    <property type="component" value="Chromosome 5"/>
</dbReference>
<dbReference type="EMBL" id="PDCK01000043">
    <property type="protein sequence ID" value="PRQ28585.1"/>
    <property type="molecule type" value="Genomic_DNA"/>
</dbReference>
<dbReference type="InterPro" id="IPR000719">
    <property type="entry name" value="Prot_kinase_dom"/>
</dbReference>
<keyword evidence="6" id="KW-0808">Transferase</keyword>
<dbReference type="STRING" id="74649.A0A2P6Q318"/>
<name>A0A2P6Q318_ROSCH</name>
<dbReference type="Gene3D" id="1.10.510.10">
    <property type="entry name" value="Transferase(Phosphotransferase) domain 1"/>
    <property type="match status" value="1"/>
</dbReference>
<evidence type="ECO:0000313" key="6">
    <source>
        <dbReference type="EMBL" id="PRQ28585.1"/>
    </source>
</evidence>
<dbReference type="PANTHER" id="PTHR47989">
    <property type="entry name" value="OS01G0750732 PROTEIN"/>
    <property type="match status" value="1"/>
</dbReference>
<keyword evidence="1" id="KW-0418">Kinase</keyword>
<keyword evidence="3" id="KW-0067">ATP-binding</keyword>
<dbReference type="Gramene" id="PRQ28585">
    <property type="protein sequence ID" value="PRQ28585"/>
    <property type="gene ID" value="RchiOBHm_Chr5g0004621"/>
</dbReference>
<dbReference type="Gene3D" id="3.30.200.20">
    <property type="entry name" value="Phosphorylase Kinase, domain 1"/>
    <property type="match status" value="1"/>
</dbReference>
<evidence type="ECO:0000313" key="7">
    <source>
        <dbReference type="Proteomes" id="UP000238479"/>
    </source>
</evidence>
<dbReference type="PROSITE" id="PS50011">
    <property type="entry name" value="PROTEIN_KINASE_DOM"/>
    <property type="match status" value="1"/>
</dbReference>
<keyword evidence="7" id="KW-1185">Reference proteome</keyword>
<feature type="domain" description="Protein kinase" evidence="5">
    <location>
        <begin position="106"/>
        <end position="373"/>
    </location>
</feature>
<organism evidence="6 7">
    <name type="scientific">Rosa chinensis</name>
    <name type="common">China rose</name>
    <dbReference type="NCBI Taxonomy" id="74649"/>
    <lineage>
        <taxon>Eukaryota</taxon>
        <taxon>Viridiplantae</taxon>
        <taxon>Streptophyta</taxon>
        <taxon>Embryophyta</taxon>
        <taxon>Tracheophyta</taxon>
        <taxon>Spermatophyta</taxon>
        <taxon>Magnoliopsida</taxon>
        <taxon>eudicotyledons</taxon>
        <taxon>Gunneridae</taxon>
        <taxon>Pentapetalae</taxon>
        <taxon>rosids</taxon>
        <taxon>fabids</taxon>
        <taxon>Rosales</taxon>
        <taxon>Rosaceae</taxon>
        <taxon>Rosoideae</taxon>
        <taxon>Rosoideae incertae sedis</taxon>
        <taxon>Rosa</taxon>
    </lineage>
</organism>
<dbReference type="InterPro" id="IPR008271">
    <property type="entry name" value="Ser/Thr_kinase_AS"/>
</dbReference>
<dbReference type="SMART" id="SM00220">
    <property type="entry name" value="S_TKc"/>
    <property type="match status" value="1"/>
</dbReference>
<keyword evidence="4" id="KW-0472">Membrane</keyword>
<dbReference type="OMA" id="GKYDVHN"/>
<evidence type="ECO:0000259" key="5">
    <source>
        <dbReference type="PROSITE" id="PS50011"/>
    </source>
</evidence>
<dbReference type="Pfam" id="PF07714">
    <property type="entry name" value="PK_Tyr_Ser-Thr"/>
    <property type="match status" value="1"/>
</dbReference>
<dbReference type="FunFam" id="1.10.510.10:FF:000495">
    <property type="entry name" value="calcium/calmodulin-regulated receptor-like kinase 1"/>
    <property type="match status" value="1"/>
</dbReference>
<feature type="transmembrane region" description="Helical" evidence="4">
    <location>
        <begin position="6"/>
        <end position="32"/>
    </location>
</feature>
<dbReference type="PANTHER" id="PTHR47989:SF24">
    <property type="entry name" value="CALCIUM_CALMODULIN-REGULATED RECEPTOR-LIKE KINASE 1 ISOFORM X1"/>
    <property type="match status" value="1"/>
</dbReference>
<proteinExistence type="predicted"/>
<dbReference type="SUPFAM" id="SSF56112">
    <property type="entry name" value="Protein kinase-like (PK-like)"/>
    <property type="match status" value="1"/>
</dbReference>
<dbReference type="GO" id="GO:0005524">
    <property type="term" value="F:ATP binding"/>
    <property type="evidence" value="ECO:0007669"/>
    <property type="project" value="UniProtKB-KW"/>
</dbReference>
<keyword evidence="4" id="KW-1133">Transmembrane helix</keyword>
<dbReference type="InterPro" id="IPR011009">
    <property type="entry name" value="Kinase-like_dom_sf"/>
</dbReference>
<dbReference type="PROSITE" id="PS00108">
    <property type="entry name" value="PROTEIN_KINASE_ST"/>
    <property type="match status" value="1"/>
</dbReference>
<sequence length="409" mass="45138">MEGLAVAWGMLIGSVIGFLLAVSVVIGALVCLKCRANLRTGTSVSASQRITAASAAESDSNLGQDSPRSSEWSNMSMWLEALKKKTVVSACGIPKYNYGDIKKATCDFTTAIGQGAFGPVFKAQMSTGDTFAVKVLAADSRQGQHEFLAEVLLLARLHHNNLVNLMGYAAEMEQLMLLYNYMSNGSLDSHLHDDNQVPLSWDLRVAIALDVARGLEYLHYGAVPPVVHRDIKSSNILLDQSMKAKVADFGLSRHDKIKSRSSDIRGTFGYVDPEYVVTRIFTKKCDVYSFGVLLFELITGRNPQQGLMEYVEFATVDAAGKLGWEEIVDIHLNGEFDIQELAQVADLAYRCVSDVSRKRPSMRNIVQTLSSILMKRRSAKKPQQTPTTAAEETYIEIDLIEKQDALIER</sequence>
<evidence type="ECO:0000256" key="3">
    <source>
        <dbReference type="ARBA" id="ARBA00022840"/>
    </source>
</evidence>
<evidence type="ECO:0000256" key="2">
    <source>
        <dbReference type="ARBA" id="ARBA00022741"/>
    </source>
</evidence>
<evidence type="ECO:0000256" key="4">
    <source>
        <dbReference type="SAM" id="Phobius"/>
    </source>
</evidence>
<protein>
    <recommendedName>
        <fullName evidence="5">Protein kinase domain-containing protein</fullName>
    </recommendedName>
</protein>
<keyword evidence="1" id="KW-0723">Serine/threonine-protein kinase</keyword>
<reference evidence="6 7" key="1">
    <citation type="journal article" date="2018" name="Nat. Genet.">
        <title>The Rosa genome provides new insights in the design of modern roses.</title>
        <authorList>
            <person name="Bendahmane M."/>
        </authorList>
    </citation>
    <scope>NUCLEOTIDE SEQUENCE [LARGE SCALE GENOMIC DNA]</scope>
    <source>
        <strain evidence="7">cv. Old Blush</strain>
    </source>
</reference>
<accession>A0A2P6Q318</accession>
<keyword evidence="2" id="KW-0547">Nucleotide-binding</keyword>
<evidence type="ECO:0000256" key="1">
    <source>
        <dbReference type="ARBA" id="ARBA00022527"/>
    </source>
</evidence>
<dbReference type="GO" id="GO:0004674">
    <property type="term" value="F:protein serine/threonine kinase activity"/>
    <property type="evidence" value="ECO:0007669"/>
    <property type="project" value="UniProtKB-KW"/>
</dbReference>
<gene>
    <name evidence="6" type="ORF">RchiOBHm_Chr5g0004621</name>
</gene>